<feature type="transmembrane region" description="Helical" evidence="7">
    <location>
        <begin position="318"/>
        <end position="342"/>
    </location>
</feature>
<feature type="region of interest" description="Disordered" evidence="8">
    <location>
        <begin position="1"/>
        <end position="26"/>
    </location>
</feature>
<dbReference type="EMBL" id="AEEC02000005">
    <property type="protein sequence ID" value="EOA05796.1"/>
    <property type="molecule type" value="Genomic_DNA"/>
</dbReference>
<evidence type="ECO:0000259" key="9">
    <source>
        <dbReference type="PROSITE" id="PS50928"/>
    </source>
</evidence>
<dbReference type="InterPro" id="IPR045621">
    <property type="entry name" value="BPD_transp_1_N"/>
</dbReference>
<keyword evidence="2 7" id="KW-0813">Transport</keyword>
<dbReference type="GO" id="GO:0005886">
    <property type="term" value="C:plasma membrane"/>
    <property type="evidence" value="ECO:0007669"/>
    <property type="project" value="UniProtKB-SubCell"/>
</dbReference>
<evidence type="ECO:0000313" key="11">
    <source>
        <dbReference type="Proteomes" id="UP000006772"/>
    </source>
</evidence>
<feature type="compositionally biased region" description="Polar residues" evidence="8">
    <location>
        <begin position="1"/>
        <end position="11"/>
    </location>
</feature>
<dbReference type="SUPFAM" id="SSF161098">
    <property type="entry name" value="MetI-like"/>
    <property type="match status" value="1"/>
</dbReference>
<gene>
    <name evidence="10" type="ORF">HFRIS_005038</name>
</gene>
<dbReference type="AlphaFoldDB" id="A0AAI9N4Q6"/>
<dbReference type="InterPro" id="IPR035906">
    <property type="entry name" value="MetI-like_sf"/>
</dbReference>
<evidence type="ECO:0000256" key="8">
    <source>
        <dbReference type="SAM" id="MobiDB-lite"/>
    </source>
</evidence>
<dbReference type="RefSeq" id="WP_006462162.1">
    <property type="nucleotide sequence ID" value="NZ_AEEC02000005.1"/>
</dbReference>
<feature type="transmembrane region" description="Helical" evidence="7">
    <location>
        <begin position="218"/>
        <end position="236"/>
    </location>
</feature>
<evidence type="ECO:0000313" key="10">
    <source>
        <dbReference type="EMBL" id="EOA05796.1"/>
    </source>
</evidence>
<evidence type="ECO:0000256" key="2">
    <source>
        <dbReference type="ARBA" id="ARBA00022448"/>
    </source>
</evidence>
<keyword evidence="5 7" id="KW-1133">Transmembrane helix</keyword>
<dbReference type="Proteomes" id="UP000006772">
    <property type="component" value="Unassembled WGS sequence"/>
</dbReference>
<name>A0AAI9N4Q6_9BURK</name>
<feature type="transmembrane region" description="Helical" evidence="7">
    <location>
        <begin position="165"/>
        <end position="190"/>
    </location>
</feature>
<evidence type="ECO:0000256" key="3">
    <source>
        <dbReference type="ARBA" id="ARBA00022475"/>
    </source>
</evidence>
<evidence type="ECO:0000256" key="7">
    <source>
        <dbReference type="RuleBase" id="RU363032"/>
    </source>
</evidence>
<organism evidence="10 11">
    <name type="scientific">Herbaspirillum frisingense GSF30</name>
    <dbReference type="NCBI Taxonomy" id="864073"/>
    <lineage>
        <taxon>Bacteria</taxon>
        <taxon>Pseudomonadati</taxon>
        <taxon>Pseudomonadota</taxon>
        <taxon>Betaproteobacteria</taxon>
        <taxon>Burkholderiales</taxon>
        <taxon>Oxalobacteraceae</taxon>
        <taxon>Herbaspirillum</taxon>
    </lineage>
</organism>
<comment type="caution">
    <text evidence="10">The sequence shown here is derived from an EMBL/GenBank/DDBJ whole genome shotgun (WGS) entry which is preliminary data.</text>
</comment>
<evidence type="ECO:0000256" key="1">
    <source>
        <dbReference type="ARBA" id="ARBA00004651"/>
    </source>
</evidence>
<comment type="similarity">
    <text evidence="7">Belongs to the binding-protein-dependent transport system permease family.</text>
</comment>
<evidence type="ECO:0000256" key="5">
    <source>
        <dbReference type="ARBA" id="ARBA00022989"/>
    </source>
</evidence>
<protein>
    <submittedName>
        <fullName evidence="10">Dipeptide ABC transporter permease</fullName>
    </submittedName>
</protein>
<keyword evidence="3" id="KW-1003">Cell membrane</keyword>
<proteinExistence type="inferred from homology"/>
<dbReference type="GO" id="GO:0055085">
    <property type="term" value="P:transmembrane transport"/>
    <property type="evidence" value="ECO:0007669"/>
    <property type="project" value="InterPro"/>
</dbReference>
<keyword evidence="6 7" id="KW-0472">Membrane</keyword>
<dbReference type="PANTHER" id="PTHR43163">
    <property type="entry name" value="DIPEPTIDE TRANSPORT SYSTEM PERMEASE PROTEIN DPPB-RELATED"/>
    <property type="match status" value="1"/>
</dbReference>
<dbReference type="PROSITE" id="PS50928">
    <property type="entry name" value="ABC_TM1"/>
    <property type="match status" value="1"/>
</dbReference>
<dbReference type="Pfam" id="PF19300">
    <property type="entry name" value="BPD_transp_1_N"/>
    <property type="match status" value="1"/>
</dbReference>
<dbReference type="Gene3D" id="1.10.3720.10">
    <property type="entry name" value="MetI-like"/>
    <property type="match status" value="1"/>
</dbReference>
<feature type="transmembrane region" description="Helical" evidence="7">
    <location>
        <begin position="38"/>
        <end position="59"/>
    </location>
</feature>
<feature type="domain" description="ABC transmembrane type-1" evidence="9">
    <location>
        <begin position="126"/>
        <end position="341"/>
    </location>
</feature>
<reference evidence="10 11" key="1">
    <citation type="journal article" date="2013" name="Front. Microbiol.">
        <title>The genome of the endophytic bacterium H. frisingense GSF30(T) identifies diverse strategies in the Herbaspirillum genus to interact with plants.</title>
        <authorList>
            <person name="Straub D."/>
            <person name="Rothballer M."/>
            <person name="Hartmann A."/>
            <person name="Ludewig U."/>
        </authorList>
    </citation>
    <scope>NUCLEOTIDE SEQUENCE [LARGE SCALE GENOMIC DNA]</scope>
    <source>
        <strain evidence="10 11">GSF30</strain>
    </source>
</reference>
<dbReference type="PANTHER" id="PTHR43163:SF9">
    <property type="entry name" value="ABC TRANSPORTER PERMEASE PROTEIN"/>
    <property type="match status" value="1"/>
</dbReference>
<dbReference type="CDD" id="cd06261">
    <property type="entry name" value="TM_PBP2"/>
    <property type="match status" value="1"/>
</dbReference>
<dbReference type="InterPro" id="IPR000515">
    <property type="entry name" value="MetI-like"/>
</dbReference>
<feature type="transmembrane region" description="Helical" evidence="7">
    <location>
        <begin position="272"/>
        <end position="298"/>
    </location>
</feature>
<feature type="transmembrane region" description="Helical" evidence="7">
    <location>
        <begin position="130"/>
        <end position="153"/>
    </location>
</feature>
<accession>A0AAI9N4Q6</accession>
<sequence>MSLSLETSASSEPPHPSRHTKPPLSRGGRLWQATVRRLLQLLAVVLGVAVINFFLLRLAPGDAAQVLAGEAGAATPEYLATLRAQFGLDQPLLVQFGKYLLHLLQFDLGYSFRHGMPVAQLIGERVPATLLLMGASILLAAVGGVVLGSLAAYRAGKLVDLLVSLLALVFFATPLFWIGLMLVVVFSVWLDWLPVGGMITVEAGYTGLAHVLDVARHLVLPALTLGLFYMAVYTRLMRATMIEVRRQDFVRTAVAKGAPAHRVLVVHVLRNALLPLVTMLGVQASAIVGGAVLVETVFSWPGLGRLAFEALFQRDFNLLLGILLCSSTVVVLVNWIVDALYVRLDPRIRLQ</sequence>
<evidence type="ECO:0000256" key="6">
    <source>
        <dbReference type="ARBA" id="ARBA00023136"/>
    </source>
</evidence>
<dbReference type="Pfam" id="PF00528">
    <property type="entry name" value="BPD_transp_1"/>
    <property type="match status" value="1"/>
</dbReference>
<evidence type="ECO:0000256" key="4">
    <source>
        <dbReference type="ARBA" id="ARBA00022692"/>
    </source>
</evidence>
<keyword evidence="4 7" id="KW-0812">Transmembrane</keyword>
<comment type="subcellular location">
    <subcellularLocation>
        <location evidence="1 7">Cell membrane</location>
        <topology evidence="1 7">Multi-pass membrane protein</topology>
    </subcellularLocation>
</comment>